<dbReference type="Gene3D" id="4.10.520.10">
    <property type="entry name" value="IHF-like DNA-binding proteins"/>
    <property type="match status" value="1"/>
</dbReference>
<dbReference type="GO" id="GO:0030527">
    <property type="term" value="F:structural constituent of chromatin"/>
    <property type="evidence" value="ECO:0007669"/>
    <property type="project" value="InterPro"/>
</dbReference>
<dbReference type="InterPro" id="IPR010992">
    <property type="entry name" value="IHF-like_DNA-bd_dom_sf"/>
</dbReference>
<evidence type="ECO:0000313" key="2">
    <source>
        <dbReference type="Proteomes" id="UP000249008"/>
    </source>
</evidence>
<gene>
    <name evidence="1" type="ORF">NCTC12112_02907</name>
</gene>
<dbReference type="KEGG" id="ful:C4N20_05105"/>
<dbReference type="GO" id="GO:0003677">
    <property type="term" value="F:DNA binding"/>
    <property type="evidence" value="ECO:0007669"/>
    <property type="project" value="UniProtKB-KW"/>
</dbReference>
<dbReference type="InterPro" id="IPR000119">
    <property type="entry name" value="Hist_DNA-bd"/>
</dbReference>
<proteinExistence type="predicted"/>
<accession>A0AAX2JGD8</accession>
<protein>
    <submittedName>
        <fullName evidence="1">Bacterial DNA-binding protein</fullName>
    </submittedName>
</protein>
<dbReference type="SUPFAM" id="SSF47729">
    <property type="entry name" value="IHF-like DNA-binding proteins"/>
    <property type="match status" value="1"/>
</dbReference>
<dbReference type="EMBL" id="LS483487">
    <property type="protein sequence ID" value="SQJ13734.1"/>
    <property type="molecule type" value="Genomic_DNA"/>
</dbReference>
<reference evidence="1 2" key="1">
    <citation type="submission" date="2018-06" db="EMBL/GenBank/DDBJ databases">
        <authorList>
            <consortium name="Pathogen Informatics"/>
            <person name="Doyle S."/>
        </authorList>
    </citation>
    <scope>NUCLEOTIDE SEQUENCE [LARGE SCALE GENOMIC DNA]</scope>
    <source>
        <strain evidence="1 2">NCTC12112</strain>
    </source>
</reference>
<keyword evidence="1" id="KW-0238">DNA-binding</keyword>
<dbReference type="RefSeq" id="WP_005979603.1">
    <property type="nucleotide sequence ID" value="NZ_BAABXY010000001.1"/>
</dbReference>
<evidence type="ECO:0000313" key="1">
    <source>
        <dbReference type="EMBL" id="SQJ13734.1"/>
    </source>
</evidence>
<sequence length="95" mass="11459">MTETEFIRFYKKKIKLRNVKEVQERIDTFWKTIFKALEIDGKVTFKDWGVFEKRKHGARRYILASLGIDNMTENKEVIKFRAGKGFENKINKEKR</sequence>
<dbReference type="GeneID" id="78454175"/>
<dbReference type="AlphaFoldDB" id="A0AAX2JGD8"/>
<dbReference type="Pfam" id="PF00216">
    <property type="entry name" value="Bac_DNA_binding"/>
    <property type="match status" value="1"/>
</dbReference>
<dbReference type="Proteomes" id="UP000249008">
    <property type="component" value="Chromosome 1"/>
</dbReference>
<name>A0AAX2JGD8_9FUSO</name>
<organism evidence="1 2">
    <name type="scientific">Fusobacterium ulcerans</name>
    <dbReference type="NCBI Taxonomy" id="861"/>
    <lineage>
        <taxon>Bacteria</taxon>
        <taxon>Fusobacteriati</taxon>
        <taxon>Fusobacteriota</taxon>
        <taxon>Fusobacteriia</taxon>
        <taxon>Fusobacteriales</taxon>
        <taxon>Fusobacteriaceae</taxon>
        <taxon>Fusobacterium</taxon>
    </lineage>
</organism>